<evidence type="ECO:0000313" key="4">
    <source>
        <dbReference type="EMBL" id="KAL3680290.1"/>
    </source>
</evidence>
<keyword evidence="5" id="KW-1185">Reference proteome</keyword>
<dbReference type="Proteomes" id="UP001633002">
    <property type="component" value="Unassembled WGS sequence"/>
</dbReference>
<dbReference type="EMBL" id="JBJQOH010000007">
    <property type="protein sequence ID" value="KAL3680290.1"/>
    <property type="molecule type" value="Genomic_DNA"/>
</dbReference>
<dbReference type="InterPro" id="IPR006968">
    <property type="entry name" value="RUS_fam"/>
</dbReference>
<protein>
    <recommendedName>
        <fullName evidence="6">Protein root UVB sensitive 5</fullName>
    </recommendedName>
</protein>
<dbReference type="InterPro" id="IPR055412">
    <property type="entry name" value="UVB_sens_C"/>
</dbReference>
<dbReference type="InterPro" id="IPR054549">
    <property type="entry name" value="UVB_sens_RUS_dom"/>
</dbReference>
<gene>
    <name evidence="4" type="ORF">R1sor_023246</name>
</gene>
<comment type="caution">
    <text evidence="4">The sequence shown here is derived from an EMBL/GenBank/DDBJ whole genome shotgun (WGS) entry which is preliminary data.</text>
</comment>
<organism evidence="4 5">
    <name type="scientific">Riccia sorocarpa</name>
    <dbReference type="NCBI Taxonomy" id="122646"/>
    <lineage>
        <taxon>Eukaryota</taxon>
        <taxon>Viridiplantae</taxon>
        <taxon>Streptophyta</taxon>
        <taxon>Embryophyta</taxon>
        <taxon>Marchantiophyta</taxon>
        <taxon>Marchantiopsida</taxon>
        <taxon>Marchantiidae</taxon>
        <taxon>Marchantiales</taxon>
        <taxon>Ricciaceae</taxon>
        <taxon>Riccia</taxon>
    </lineage>
</organism>
<evidence type="ECO:0000259" key="2">
    <source>
        <dbReference type="Pfam" id="PF04884"/>
    </source>
</evidence>
<dbReference type="PANTHER" id="PTHR12770:SF27">
    <property type="entry name" value="PROTEIN ROOT UVB SENSITIVE 5"/>
    <property type="match status" value="1"/>
</dbReference>
<comment type="similarity">
    <text evidence="1">Belongs to the RUS1 family.</text>
</comment>
<feature type="domain" description="Protein root UVB sensitive/RUS" evidence="2">
    <location>
        <begin position="142"/>
        <end position="380"/>
    </location>
</feature>
<feature type="domain" description="Root UVB sensitive protein C-terminal" evidence="3">
    <location>
        <begin position="393"/>
        <end position="518"/>
    </location>
</feature>
<evidence type="ECO:0008006" key="6">
    <source>
        <dbReference type="Google" id="ProtNLM"/>
    </source>
</evidence>
<sequence length="533" mass="58775">MRKVRPGASCLLRYQVQFTSASAPAETTSSAAPVKVSGVRILTTEGRRHLNRSCFGWKTRYGNVKPSSLVCFHGPETSSVDKNSRDGIVEQKDEEVKANRPFAEEKFGGDRIRRYWLDEETGAVRVEEEQEDGAKGGKSRGKQILAGFIFPAGFPDSVSPDYLNYILWQFPTNVTGWICSTLVTSSLFKAVGIGDGAGTYAAAATATIKWVSKDGLGAVGQFIVGGRFGNIFDEDPKQWRMYADLIGSAGSIFELFTPLAPDQFLLLASLGHLTKAVAKGLKDPSFRVIQNHFAIQDNVGDVSAKEEVWEVGAKLVGLALAVVLLSWPALGLSTSYSKLVLTWISTRTLHLFLRHKSLSMVQLETINYKRASLLIRAHLQGHKPLPNLVECSEKEQLLVPWQLMSPQIKVGCSLQEILKLHSSARIQEILDIYAKEEYVLAFGGKEARVLLKEGASNISIVRSLWQAYWLFSNFSDSVSIHTEEETVSLRKSVDALHQNFPSFISELESSGWALSRIAIKVPKTSPVILHSSS</sequence>
<dbReference type="Pfam" id="PF24160">
    <property type="entry name" value="UVB_sens_C"/>
    <property type="match status" value="1"/>
</dbReference>
<name>A0ABD3GQF6_9MARC</name>
<accession>A0ABD3GQF6</accession>
<proteinExistence type="inferred from homology"/>
<evidence type="ECO:0000313" key="5">
    <source>
        <dbReference type="Proteomes" id="UP001633002"/>
    </source>
</evidence>
<reference evidence="4 5" key="1">
    <citation type="submission" date="2024-09" db="EMBL/GenBank/DDBJ databases">
        <title>Chromosome-scale assembly of Riccia sorocarpa.</title>
        <authorList>
            <person name="Paukszto L."/>
        </authorList>
    </citation>
    <scope>NUCLEOTIDE SEQUENCE [LARGE SCALE GENOMIC DNA]</scope>
    <source>
        <strain evidence="4">LP-2024</strain>
        <tissue evidence="4">Aerial parts of the thallus</tissue>
    </source>
</reference>
<evidence type="ECO:0000259" key="3">
    <source>
        <dbReference type="Pfam" id="PF24160"/>
    </source>
</evidence>
<evidence type="ECO:0000256" key="1">
    <source>
        <dbReference type="ARBA" id="ARBA00007558"/>
    </source>
</evidence>
<dbReference type="PANTHER" id="PTHR12770">
    <property type="entry name" value="RUS1 FAMILY PROTEIN C16ORF58"/>
    <property type="match status" value="1"/>
</dbReference>
<dbReference type="Pfam" id="PF04884">
    <property type="entry name" value="UVB_sens_prot"/>
    <property type="match status" value="1"/>
</dbReference>
<dbReference type="AlphaFoldDB" id="A0ABD3GQF6"/>